<reference evidence="2 3" key="1">
    <citation type="submission" date="2015-12" db="EMBL/GenBank/DDBJ databases">
        <title>The genome of Folsomia candida.</title>
        <authorList>
            <person name="Faddeeva A."/>
            <person name="Derks M.F."/>
            <person name="Anvar Y."/>
            <person name="Smit S."/>
            <person name="Van Straalen N."/>
            <person name="Roelofs D."/>
        </authorList>
    </citation>
    <scope>NUCLEOTIDE SEQUENCE [LARGE SCALE GENOMIC DNA]</scope>
    <source>
        <strain evidence="2 3">VU population</strain>
        <tissue evidence="2">Whole body</tissue>
    </source>
</reference>
<feature type="transmembrane region" description="Helical" evidence="1">
    <location>
        <begin position="252"/>
        <end position="272"/>
    </location>
</feature>
<organism evidence="2 3">
    <name type="scientific">Folsomia candida</name>
    <name type="common">Springtail</name>
    <dbReference type="NCBI Taxonomy" id="158441"/>
    <lineage>
        <taxon>Eukaryota</taxon>
        <taxon>Metazoa</taxon>
        <taxon>Ecdysozoa</taxon>
        <taxon>Arthropoda</taxon>
        <taxon>Hexapoda</taxon>
        <taxon>Collembola</taxon>
        <taxon>Entomobryomorpha</taxon>
        <taxon>Isotomoidea</taxon>
        <taxon>Isotomidae</taxon>
        <taxon>Proisotominae</taxon>
        <taxon>Folsomia</taxon>
    </lineage>
</organism>
<protein>
    <submittedName>
        <fullName evidence="2">Uncharacterized protein</fullName>
    </submittedName>
</protein>
<dbReference type="AlphaFoldDB" id="A0A226DWX2"/>
<name>A0A226DWX2_FOLCA</name>
<accession>A0A226DWX2</accession>
<gene>
    <name evidence="2" type="ORF">Fcan01_16038</name>
</gene>
<evidence type="ECO:0000256" key="1">
    <source>
        <dbReference type="SAM" id="Phobius"/>
    </source>
</evidence>
<keyword evidence="3" id="KW-1185">Reference proteome</keyword>
<evidence type="ECO:0000313" key="3">
    <source>
        <dbReference type="Proteomes" id="UP000198287"/>
    </source>
</evidence>
<keyword evidence="1" id="KW-1133">Transmembrane helix</keyword>
<sequence>MQEVDGDLTCLYTRWGRDFKKFDTTSTKKYQAQIIISAESRPIFLVTKFLQKYGKICNFIHYKGVTASLSRRNMPVNFVQFGSRSTNFHLVACKNLREADSYPFSGYANVIFVVGEKFKIYGFDVYGEHLMQRGESEGRFYRDREGPSTSDSSYISSLMVFTQYLNATLAPSHFYDGYGFLNSTTKTFTGLYGGLESGQVHIALWMVTKNELEEIISTTSDGIMDGFTFFTRLPKNLGNADPLVALFQQLDVIVLAYHVACIVLIVVTVVMANPREKWTQRKLWFSTLAGVCRLIPQQDINAELEKMLVQGKIKLVLGPWLLSLILLSSDMQSVIVSSLSTPDFAVAPKTFDELFASKFTISLYANDSLAMKIIRNLSAEEGRKSFFGKLASKIESSSTHADILFQKRCFSRMKIWGIVCMGPIAGGLQSAYESLISKSGEILFLQSFDVVMPMQGVLHFSKYMDHLKVKLDRGVRSYVESGILTKWFSWKNSKLKGQRNAKAGLTAHLPMDEDTVPDQSSTLSYLLIIGTNEDS</sequence>
<keyword evidence="1" id="KW-0472">Membrane</keyword>
<proteinExistence type="predicted"/>
<keyword evidence="1" id="KW-0812">Transmembrane</keyword>
<comment type="caution">
    <text evidence="2">The sequence shown here is derived from an EMBL/GenBank/DDBJ whole genome shotgun (WGS) entry which is preliminary data.</text>
</comment>
<evidence type="ECO:0000313" key="2">
    <source>
        <dbReference type="EMBL" id="OXA49518.1"/>
    </source>
</evidence>
<dbReference type="EMBL" id="LNIX01000010">
    <property type="protein sequence ID" value="OXA49518.1"/>
    <property type="molecule type" value="Genomic_DNA"/>
</dbReference>
<dbReference type="Proteomes" id="UP000198287">
    <property type="component" value="Unassembled WGS sequence"/>
</dbReference>